<dbReference type="Gene3D" id="3.90.180.10">
    <property type="entry name" value="Medium-chain alcohol dehydrogenases, catalytic domain"/>
    <property type="match status" value="1"/>
</dbReference>
<gene>
    <name evidence="4" type="ORF">IQ230_05260</name>
</gene>
<evidence type="ECO:0000259" key="3">
    <source>
        <dbReference type="SMART" id="SM00829"/>
    </source>
</evidence>
<keyword evidence="1" id="KW-0521">NADP</keyword>
<dbReference type="InterPro" id="IPR011032">
    <property type="entry name" value="GroES-like_sf"/>
</dbReference>
<dbReference type="SUPFAM" id="SSF50129">
    <property type="entry name" value="GroES-like"/>
    <property type="match status" value="1"/>
</dbReference>
<dbReference type="Pfam" id="PF13602">
    <property type="entry name" value="ADH_zinc_N_2"/>
    <property type="match status" value="1"/>
</dbReference>
<dbReference type="Proteomes" id="UP000651156">
    <property type="component" value="Unassembled WGS sequence"/>
</dbReference>
<reference evidence="4 5" key="1">
    <citation type="submission" date="2020-10" db="EMBL/GenBank/DDBJ databases">
        <authorList>
            <person name="Castelo-Branco R."/>
            <person name="Eusebio N."/>
            <person name="Adriana R."/>
            <person name="Vieira A."/>
            <person name="Brugerolle De Fraissinette N."/>
            <person name="Rezende De Castro R."/>
            <person name="Schneider M.P."/>
            <person name="Vasconcelos V."/>
            <person name="Leao P.N."/>
        </authorList>
    </citation>
    <scope>NUCLEOTIDE SEQUENCE [LARGE SCALE GENOMIC DNA]</scope>
    <source>
        <strain evidence="4 5">LEGE 06123</strain>
    </source>
</reference>
<dbReference type="Gene3D" id="3.40.50.720">
    <property type="entry name" value="NAD(P)-binding Rossmann-like Domain"/>
    <property type="match status" value="1"/>
</dbReference>
<comment type="caution">
    <text evidence="4">The sequence shown here is derived from an EMBL/GenBank/DDBJ whole genome shotgun (WGS) entry which is preliminary data.</text>
</comment>
<feature type="domain" description="Enoyl reductase (ER)" evidence="3">
    <location>
        <begin position="12"/>
        <end position="334"/>
    </location>
</feature>
<dbReference type="InterPro" id="IPR013154">
    <property type="entry name" value="ADH-like_N"/>
</dbReference>
<dbReference type="PANTHER" id="PTHR48106">
    <property type="entry name" value="QUINONE OXIDOREDUCTASE PIG3-RELATED"/>
    <property type="match status" value="1"/>
</dbReference>
<evidence type="ECO:0000256" key="2">
    <source>
        <dbReference type="ARBA" id="ARBA00023002"/>
    </source>
</evidence>
<dbReference type="RefSeq" id="WP_193931014.1">
    <property type="nucleotide sequence ID" value="NZ_CAWPMZ010000150.1"/>
</dbReference>
<proteinExistence type="predicted"/>
<evidence type="ECO:0000313" key="4">
    <source>
        <dbReference type="EMBL" id="MBE9189780.1"/>
    </source>
</evidence>
<dbReference type="InterPro" id="IPR020843">
    <property type="entry name" value="ER"/>
</dbReference>
<evidence type="ECO:0000313" key="5">
    <source>
        <dbReference type="Proteomes" id="UP000651156"/>
    </source>
</evidence>
<dbReference type="InterPro" id="IPR036291">
    <property type="entry name" value="NAD(P)-bd_dom_sf"/>
</dbReference>
<keyword evidence="5" id="KW-1185">Reference proteome</keyword>
<name>A0ABR9UNC2_9CHRO</name>
<dbReference type="SMART" id="SM00829">
    <property type="entry name" value="PKS_ER"/>
    <property type="match status" value="1"/>
</dbReference>
<dbReference type="SUPFAM" id="SSF51735">
    <property type="entry name" value="NAD(P)-binding Rossmann-fold domains"/>
    <property type="match status" value="1"/>
</dbReference>
<dbReference type="EMBL" id="JADEWN010000009">
    <property type="protein sequence ID" value="MBE9189780.1"/>
    <property type="molecule type" value="Genomic_DNA"/>
</dbReference>
<protein>
    <submittedName>
        <fullName evidence="4">Zinc-binding dehydrogenase</fullName>
    </submittedName>
</protein>
<dbReference type="Pfam" id="PF08240">
    <property type="entry name" value="ADH_N"/>
    <property type="match status" value="1"/>
</dbReference>
<dbReference type="CDD" id="cd08273">
    <property type="entry name" value="MDR8"/>
    <property type="match status" value="1"/>
</dbReference>
<evidence type="ECO:0000256" key="1">
    <source>
        <dbReference type="ARBA" id="ARBA00022857"/>
    </source>
</evidence>
<accession>A0ABR9UNC2</accession>
<sequence>MSYKKILITRHGGSEVLQLSEAELPEPEDDEVRVRILATTVAFTDILIREGLYPGVPQTPFSPGYAIAGVVDKLGVAVSTLELRQRIVALTIVGGYSEFLCLPATELVLIPDAVDAVEAVCLVLQYVSAYQLLHRIAKVKPKERILIHGAAGGVGTALLKLGKLANLEMYGTASKPKHELVASLGGVPIDYKQEDFVKQIYNLTGDGVDVVFDAIGGSHLFSSYKALRNKGRLINYGFSSALATKHNRKVKLAASLLLLSLLQLLPDSHQAIFYNIADSKKRHSEWFREDLTTLLDLLARKQIQPIIADRLPLEKAADAHKLLETSAVSGQLVLMCSN</sequence>
<organism evidence="4 5">
    <name type="scientific">Gloeocapsopsis crepidinum LEGE 06123</name>
    <dbReference type="NCBI Taxonomy" id="588587"/>
    <lineage>
        <taxon>Bacteria</taxon>
        <taxon>Bacillati</taxon>
        <taxon>Cyanobacteriota</taxon>
        <taxon>Cyanophyceae</taxon>
        <taxon>Oscillatoriophycideae</taxon>
        <taxon>Chroococcales</taxon>
        <taxon>Chroococcaceae</taxon>
        <taxon>Gloeocapsopsis</taxon>
    </lineage>
</organism>
<keyword evidence="2" id="KW-0560">Oxidoreductase</keyword>